<accession>A0AA97PJ86</accession>
<feature type="chain" id="PRO_5041696552" description="Secreted protein" evidence="1">
    <location>
        <begin position="21"/>
        <end position="72"/>
    </location>
</feature>
<organism evidence="2">
    <name type="scientific">Pyricularia oryzae (strain Y34)</name>
    <name type="common">Rice blast fungus</name>
    <name type="synonym">Magnaporthe oryzae</name>
    <dbReference type="NCBI Taxonomy" id="1143189"/>
    <lineage>
        <taxon>Eukaryota</taxon>
        <taxon>Fungi</taxon>
        <taxon>Dikarya</taxon>
        <taxon>Ascomycota</taxon>
        <taxon>Pezizomycotina</taxon>
        <taxon>Sordariomycetes</taxon>
        <taxon>Sordariomycetidae</taxon>
        <taxon>Magnaporthales</taxon>
        <taxon>Pyriculariaceae</taxon>
        <taxon>Pyricularia</taxon>
    </lineage>
</organism>
<name>A0AA97PJ86_PYRO3</name>
<sequence>MQLFPFTLLTLLANISIIYARALSPTHKPRGVGSVWCLLQKFWGWNYKRVMQSELMPGQAGQTSSTRGTYCL</sequence>
<evidence type="ECO:0000313" key="2">
    <source>
        <dbReference type="EMBL" id="ELQ36617.1"/>
    </source>
</evidence>
<proteinExistence type="predicted"/>
<keyword evidence="1" id="KW-0732">Signal</keyword>
<evidence type="ECO:0008006" key="3">
    <source>
        <dbReference type="Google" id="ProtNLM"/>
    </source>
</evidence>
<dbReference type="Proteomes" id="UP000011086">
    <property type="component" value="Unassembled WGS sequence"/>
</dbReference>
<feature type="signal peptide" evidence="1">
    <location>
        <begin position="1"/>
        <end position="20"/>
    </location>
</feature>
<gene>
    <name evidence="2" type="ORF">OOU_Y34scaffold00650g6</name>
</gene>
<reference evidence="2" key="1">
    <citation type="journal article" date="2012" name="PLoS Genet.">
        <title>Comparative analysis of the genomes of two field isolates of the rice blast fungus Magnaporthe oryzae.</title>
        <authorList>
            <person name="Xue M."/>
            <person name="Yang J."/>
            <person name="Li Z."/>
            <person name="Hu S."/>
            <person name="Yao N."/>
            <person name="Dean R.A."/>
            <person name="Zhao W."/>
            <person name="Shen M."/>
            <person name="Zhang H."/>
            <person name="Li C."/>
            <person name="Liu L."/>
            <person name="Cao L."/>
            <person name="Xu X."/>
            <person name="Xing Y."/>
            <person name="Hsiang T."/>
            <person name="Zhang Z."/>
            <person name="Xu J.R."/>
            <person name="Peng Y.L."/>
        </authorList>
    </citation>
    <scope>NUCLEOTIDE SEQUENCE</scope>
    <source>
        <strain evidence="2">Y34</strain>
    </source>
</reference>
<protein>
    <recommendedName>
        <fullName evidence="3">Secreted protein</fullName>
    </recommendedName>
</protein>
<evidence type="ECO:0000256" key="1">
    <source>
        <dbReference type="SAM" id="SignalP"/>
    </source>
</evidence>
<dbReference type="AlphaFoldDB" id="A0AA97PJ86"/>
<dbReference type="EMBL" id="JH792858">
    <property type="protein sequence ID" value="ELQ36617.1"/>
    <property type="molecule type" value="Genomic_DNA"/>
</dbReference>